<dbReference type="InterPro" id="IPR011990">
    <property type="entry name" value="TPR-like_helical_dom_sf"/>
</dbReference>
<dbReference type="Gene3D" id="1.25.40.10">
    <property type="entry name" value="Tetratricopeptide repeat domain"/>
    <property type="match status" value="1"/>
</dbReference>
<evidence type="ECO:0000256" key="2">
    <source>
        <dbReference type="ARBA" id="ARBA00022946"/>
    </source>
</evidence>
<feature type="repeat" description="PPR" evidence="3">
    <location>
        <begin position="62"/>
        <end position="96"/>
    </location>
</feature>
<feature type="repeat" description="PPR" evidence="3">
    <location>
        <begin position="97"/>
        <end position="127"/>
    </location>
</feature>
<organism evidence="4 5">
    <name type="scientific">Dichanthelium oligosanthes</name>
    <dbReference type="NCBI Taxonomy" id="888268"/>
    <lineage>
        <taxon>Eukaryota</taxon>
        <taxon>Viridiplantae</taxon>
        <taxon>Streptophyta</taxon>
        <taxon>Embryophyta</taxon>
        <taxon>Tracheophyta</taxon>
        <taxon>Spermatophyta</taxon>
        <taxon>Magnoliopsida</taxon>
        <taxon>Liliopsida</taxon>
        <taxon>Poales</taxon>
        <taxon>Poaceae</taxon>
        <taxon>PACMAD clade</taxon>
        <taxon>Panicoideae</taxon>
        <taxon>Panicodae</taxon>
        <taxon>Paniceae</taxon>
        <taxon>Dichantheliinae</taxon>
        <taxon>Dichanthelium</taxon>
    </lineage>
</organism>
<evidence type="ECO:0000256" key="1">
    <source>
        <dbReference type="ARBA" id="ARBA00022737"/>
    </source>
</evidence>
<dbReference type="InterPro" id="IPR052308">
    <property type="entry name" value="PPR_domain-containing"/>
</dbReference>
<proteinExistence type="predicted"/>
<dbReference type="EMBL" id="LWDX02069936">
    <property type="protein sequence ID" value="OEL14472.1"/>
    <property type="molecule type" value="Genomic_DNA"/>
</dbReference>
<dbReference type="PANTHER" id="PTHR47937">
    <property type="entry name" value="PLASTID TRANSCRIPTIONALLY ACTIVE CHROMOSOME 2-LIKE PROTEIN"/>
    <property type="match status" value="1"/>
</dbReference>
<protein>
    <submittedName>
        <fullName evidence="4">Pentatricopeptide repeat-containing protein</fullName>
    </submittedName>
</protein>
<evidence type="ECO:0000256" key="3">
    <source>
        <dbReference type="PROSITE-ProRule" id="PRU00708"/>
    </source>
</evidence>
<sequence>MVQAGRHDDAVALFEFFFCRSNIVPNIISYNTLIHTHNEAARVDDAMQVYHDMLKSMRFSPSAVSYRHLTKGLVAAGRIRDALDLLREMLNQGAGADSLVYNIIIDGYINLDNWGRAFEIFNELTKKCLVYDGVVHTTFIEGY</sequence>
<dbReference type="PANTHER" id="PTHR47937:SF2">
    <property type="entry name" value="PENTATRICOPEPTIDE (PPR) REPEAT-CONTAINING PROTEIN, PF01535'-RELATED"/>
    <property type="match status" value="1"/>
</dbReference>
<gene>
    <name evidence="4" type="ORF">BAE44_0024507</name>
</gene>
<dbReference type="PROSITE" id="PS51375">
    <property type="entry name" value="PPR"/>
    <property type="match status" value="3"/>
</dbReference>
<dbReference type="NCBIfam" id="TIGR00756">
    <property type="entry name" value="PPR"/>
    <property type="match status" value="3"/>
</dbReference>
<feature type="repeat" description="PPR" evidence="3">
    <location>
        <begin position="26"/>
        <end position="61"/>
    </location>
</feature>
<keyword evidence="5" id="KW-1185">Reference proteome</keyword>
<reference evidence="4 5" key="1">
    <citation type="submission" date="2016-09" db="EMBL/GenBank/DDBJ databases">
        <title>The draft genome of Dichanthelium oligosanthes: A C3 panicoid grass species.</title>
        <authorList>
            <person name="Studer A.J."/>
            <person name="Schnable J.C."/>
            <person name="Brutnell T.P."/>
        </authorList>
    </citation>
    <scope>NUCLEOTIDE SEQUENCE [LARGE SCALE GENOMIC DNA]</scope>
    <source>
        <strain evidence="5">cv. Kellogg 1175</strain>
        <tissue evidence="4">Leaf</tissue>
    </source>
</reference>
<dbReference type="Pfam" id="PF01535">
    <property type="entry name" value="PPR"/>
    <property type="match status" value="1"/>
</dbReference>
<dbReference type="InterPro" id="IPR002885">
    <property type="entry name" value="PPR_rpt"/>
</dbReference>
<dbReference type="STRING" id="888268.A0A1E5UNM3"/>
<dbReference type="Pfam" id="PF13041">
    <property type="entry name" value="PPR_2"/>
    <property type="match status" value="1"/>
</dbReference>
<evidence type="ECO:0000313" key="5">
    <source>
        <dbReference type="Proteomes" id="UP000095767"/>
    </source>
</evidence>
<accession>A0A1E5UNM3</accession>
<comment type="caution">
    <text evidence="4">The sequence shown here is derived from an EMBL/GenBank/DDBJ whole genome shotgun (WGS) entry which is preliminary data.</text>
</comment>
<dbReference type="AlphaFoldDB" id="A0A1E5UNM3"/>
<dbReference type="Proteomes" id="UP000095767">
    <property type="component" value="Unassembled WGS sequence"/>
</dbReference>
<keyword evidence="1" id="KW-0677">Repeat</keyword>
<evidence type="ECO:0000313" key="4">
    <source>
        <dbReference type="EMBL" id="OEL14472.1"/>
    </source>
</evidence>
<dbReference type="OrthoDB" id="185373at2759"/>
<name>A0A1E5UNM3_9POAL</name>
<keyword evidence="2" id="KW-0809">Transit peptide</keyword>